<evidence type="ECO:0000256" key="2">
    <source>
        <dbReference type="ARBA" id="ARBA00022193"/>
    </source>
</evidence>
<dbReference type="AlphaFoldDB" id="A0A225AK78"/>
<reference evidence="5 6" key="1">
    <citation type="submission" date="2015-06" db="EMBL/GenBank/DDBJ databases">
        <title>Talaromyces atroroseus IBT 11181 draft genome.</title>
        <authorList>
            <person name="Rasmussen K.B."/>
            <person name="Rasmussen S."/>
            <person name="Petersen B."/>
            <person name="Sicheritz-Ponten T."/>
            <person name="Mortensen U.H."/>
            <person name="Thrane U."/>
        </authorList>
    </citation>
    <scope>NUCLEOTIDE SEQUENCE [LARGE SCALE GENOMIC DNA]</scope>
    <source>
        <strain evidence="5 6">IBT 11181</strain>
    </source>
</reference>
<dbReference type="EMBL" id="LFMY01000009">
    <property type="protein sequence ID" value="OKL58704.1"/>
    <property type="molecule type" value="Genomic_DNA"/>
</dbReference>
<evidence type="ECO:0000259" key="4">
    <source>
        <dbReference type="PROSITE" id="PS51180"/>
    </source>
</evidence>
<organism evidence="5 6">
    <name type="scientific">Talaromyces atroroseus</name>
    <dbReference type="NCBI Taxonomy" id="1441469"/>
    <lineage>
        <taxon>Eukaryota</taxon>
        <taxon>Fungi</taxon>
        <taxon>Dikarya</taxon>
        <taxon>Ascomycota</taxon>
        <taxon>Pezizomycotina</taxon>
        <taxon>Eurotiomycetes</taxon>
        <taxon>Eurotiomycetidae</taxon>
        <taxon>Eurotiales</taxon>
        <taxon>Trichocomaceae</taxon>
        <taxon>Talaromyces</taxon>
        <taxon>Talaromyces sect. Trachyspermi</taxon>
    </lineage>
</organism>
<dbReference type="PANTHER" id="PTHR40463:SF1">
    <property type="entry name" value="PH-RESPONSE REGULATOR PROTEIN PALC"/>
    <property type="match status" value="1"/>
</dbReference>
<dbReference type="InterPro" id="IPR004328">
    <property type="entry name" value="BRO1_dom"/>
</dbReference>
<keyword evidence="6" id="KW-1185">Reference proteome</keyword>
<comment type="caution">
    <text evidence="5">The sequence shown here is derived from an EMBL/GenBank/DDBJ whole genome shotgun (WGS) entry which is preliminary data.</text>
</comment>
<dbReference type="Proteomes" id="UP000214365">
    <property type="component" value="Unassembled WGS sequence"/>
</dbReference>
<dbReference type="Gene3D" id="1.25.40.280">
    <property type="entry name" value="alix/aip1 like domains"/>
    <property type="match status" value="1"/>
</dbReference>
<evidence type="ECO:0000313" key="6">
    <source>
        <dbReference type="Proteomes" id="UP000214365"/>
    </source>
</evidence>
<dbReference type="InterPro" id="IPR037505">
    <property type="entry name" value="pH-resp_palC"/>
</dbReference>
<feature type="region of interest" description="Disordered" evidence="3">
    <location>
        <begin position="463"/>
        <end position="542"/>
    </location>
</feature>
<dbReference type="GO" id="GO:0005886">
    <property type="term" value="C:plasma membrane"/>
    <property type="evidence" value="ECO:0007669"/>
    <property type="project" value="TreeGrafter"/>
</dbReference>
<gene>
    <name evidence="5" type="ORF">UA08_06019</name>
</gene>
<evidence type="ECO:0000313" key="5">
    <source>
        <dbReference type="EMBL" id="OKL58704.1"/>
    </source>
</evidence>
<accession>A0A225AK78</accession>
<dbReference type="RefSeq" id="XP_020118825.1">
    <property type="nucleotide sequence ID" value="XM_020268706.1"/>
</dbReference>
<evidence type="ECO:0000256" key="3">
    <source>
        <dbReference type="SAM" id="MobiDB-lite"/>
    </source>
</evidence>
<proteinExistence type="inferred from homology"/>
<dbReference type="STRING" id="1441469.A0A225AK78"/>
<feature type="domain" description="BRO1" evidence="4">
    <location>
        <begin position="1"/>
        <end position="525"/>
    </location>
</feature>
<sequence length="542" mass="57982">MVYNYNLPTTSHLSFQNYLYSSTHPSLPQAASTARHALRIALKTHKRLSARERESHLQNILNALNEYIPYLFAINDGLSGRGIKSGGGAGEEEVDITLKEEFIVEWRPVLSSLASILKSASVGGGGTKSGGGGGNTRIRGRGIDFEIAFVIGTLGYVLSGLARVTLLRTLYASSTPTAEQRAAAVQNATKLLLQASSAHTLIATSHSTSDEAIAQDSSSSSSNNNNNNNAYAAPQLNTMVQTALASLALAEATLLAVLKDDAYTFTCIQARNPLDKEWMVRAPQIPKVRALLFARLCVRSAEYAEQAVSGLGSAGAGGRTGRGTTTNTTKVDEDLLKYVQTVAKVARAKACRFFAVDAELAGKVGEGIAWLRAGKGALGIKKALLPEGESAGKSGTFSKLKKGWADRRDERRLEKSNSGSMAVVQGDELSRGDDAGWEEESRVIDMLESKWVKMNNTINTQSIPASEPLLSNLPSGRDIHTAPPPYKPPSLDESELIRMRAPPDEADPAISSLALDDSDEDISPSDEKDPPGPRSATTDSYY</sequence>
<dbReference type="PANTHER" id="PTHR40463">
    <property type="entry name" value="PH-RESPONSE REGULATOR PROTEIN PALC"/>
    <property type="match status" value="1"/>
</dbReference>
<evidence type="ECO:0000256" key="1">
    <source>
        <dbReference type="ARBA" id="ARBA00010997"/>
    </source>
</evidence>
<name>A0A225AK78_TALAT</name>
<feature type="compositionally biased region" description="Basic and acidic residues" evidence="3">
    <location>
        <begin position="403"/>
        <end position="415"/>
    </location>
</feature>
<comment type="similarity">
    <text evidence="1">Belongs to the palC family.</text>
</comment>
<dbReference type="GeneID" id="31005775"/>
<dbReference type="InterPro" id="IPR038499">
    <property type="entry name" value="BRO1_sf"/>
</dbReference>
<dbReference type="GO" id="GO:0071467">
    <property type="term" value="P:cellular response to pH"/>
    <property type="evidence" value="ECO:0007669"/>
    <property type="project" value="InterPro"/>
</dbReference>
<dbReference type="OrthoDB" id="10266451at2759"/>
<protein>
    <recommendedName>
        <fullName evidence="2">pH-response regulator protein palC</fullName>
    </recommendedName>
</protein>
<dbReference type="SMART" id="SM01041">
    <property type="entry name" value="BRO1"/>
    <property type="match status" value="1"/>
</dbReference>
<dbReference type="PROSITE" id="PS51180">
    <property type="entry name" value="BRO1"/>
    <property type="match status" value="1"/>
</dbReference>
<feature type="region of interest" description="Disordered" evidence="3">
    <location>
        <begin position="389"/>
        <end position="436"/>
    </location>
</feature>